<evidence type="ECO:0000256" key="1">
    <source>
        <dbReference type="SAM" id="Phobius"/>
    </source>
</evidence>
<sequence length="208" mass="21953">MSPQHPHRKRLRRRVVHPLRRTTRAIGFTVRRWDGFVVTVVAAGVYLLSYLWATDHLQFRATAGFDWLVVNDPAARMLERRGPLSFEPVAFLEFGIGSLLFSPIDAAIGTLLATLVGLNLALAYLALVQPKACGIGAGAGAAASVPALLSGSVCCAPMILLVLGIQASGTLLTVIPWLLPVGVALLAGSLLYVSGLVDLSSGRSDAAT</sequence>
<accession>A0AAP3E4W8</accession>
<keyword evidence="1" id="KW-0472">Membrane</keyword>
<name>A0AAP3E4W8_9EURY</name>
<gene>
    <name evidence="2" type="ORF">OB919_01845</name>
</gene>
<keyword evidence="3" id="KW-1185">Reference proteome</keyword>
<evidence type="ECO:0000313" key="2">
    <source>
        <dbReference type="EMBL" id="MCU4750731.1"/>
    </source>
</evidence>
<feature type="transmembrane region" description="Helical" evidence="1">
    <location>
        <begin position="139"/>
        <end position="165"/>
    </location>
</feature>
<organism evidence="2 3">
    <name type="scientific">Natronosalvus hydrolyticus</name>
    <dbReference type="NCBI Taxonomy" id="2979988"/>
    <lineage>
        <taxon>Archaea</taxon>
        <taxon>Methanobacteriati</taxon>
        <taxon>Methanobacteriota</taxon>
        <taxon>Stenosarchaea group</taxon>
        <taxon>Halobacteria</taxon>
        <taxon>Halobacteriales</taxon>
        <taxon>Natrialbaceae</taxon>
        <taxon>Natronosalvus</taxon>
    </lineage>
</organism>
<protein>
    <submittedName>
        <fullName evidence="2">Uncharacterized protein</fullName>
    </submittedName>
</protein>
<keyword evidence="1" id="KW-0812">Transmembrane</keyword>
<keyword evidence="1" id="KW-1133">Transmembrane helix</keyword>
<feature type="transmembrane region" description="Helical" evidence="1">
    <location>
        <begin position="171"/>
        <end position="193"/>
    </location>
</feature>
<comment type="caution">
    <text evidence="2">The sequence shown here is derived from an EMBL/GenBank/DDBJ whole genome shotgun (WGS) entry which is preliminary data.</text>
</comment>
<dbReference type="RefSeq" id="WP_342805798.1">
    <property type="nucleotide sequence ID" value="NZ_JAOPJZ010000001.1"/>
</dbReference>
<proteinExistence type="predicted"/>
<dbReference type="EMBL" id="JAOPJZ010000001">
    <property type="protein sequence ID" value="MCU4750731.1"/>
    <property type="molecule type" value="Genomic_DNA"/>
</dbReference>
<feature type="transmembrane region" description="Helical" evidence="1">
    <location>
        <begin position="33"/>
        <end position="53"/>
    </location>
</feature>
<feature type="transmembrane region" description="Helical" evidence="1">
    <location>
        <begin position="106"/>
        <end position="127"/>
    </location>
</feature>
<reference evidence="2 3" key="1">
    <citation type="submission" date="2022-09" db="EMBL/GenBank/DDBJ databases">
        <title>Enrichment on poylsaccharides allowed isolation of novel metabolic and taxonomic groups of Haloarchaea.</title>
        <authorList>
            <person name="Sorokin D.Y."/>
            <person name="Elcheninov A.G."/>
            <person name="Khizhniak T.V."/>
            <person name="Kolganova T.V."/>
            <person name="Kublanov I.V."/>
        </authorList>
    </citation>
    <scope>NUCLEOTIDE SEQUENCE [LARGE SCALE GENOMIC DNA]</scope>
    <source>
        <strain evidence="2 3">AArc-curdl1</strain>
    </source>
</reference>
<evidence type="ECO:0000313" key="3">
    <source>
        <dbReference type="Proteomes" id="UP001321047"/>
    </source>
</evidence>
<dbReference type="Proteomes" id="UP001321047">
    <property type="component" value="Unassembled WGS sequence"/>
</dbReference>
<dbReference type="AlphaFoldDB" id="A0AAP3E4W8"/>